<protein>
    <submittedName>
        <fullName evidence="5">Ribosome small subunit biogenesis RbfA-release protein RsgA</fullName>
    </submittedName>
</protein>
<gene>
    <name evidence="5" type="ORF">MNBD_GAMMA24-1493</name>
</gene>
<dbReference type="NCBIfam" id="NF008931">
    <property type="entry name" value="PRK12288.1"/>
    <property type="match status" value="1"/>
</dbReference>
<dbReference type="PROSITE" id="PS51721">
    <property type="entry name" value="G_CP"/>
    <property type="match status" value="1"/>
</dbReference>
<dbReference type="CDD" id="cd01854">
    <property type="entry name" value="YjeQ_EngC"/>
    <property type="match status" value="1"/>
</dbReference>
<name>A0A3B1BPJ9_9ZZZZ</name>
<dbReference type="InterPro" id="IPR012340">
    <property type="entry name" value="NA-bd_OB-fold"/>
</dbReference>
<proteinExistence type="inferred from homology"/>
<dbReference type="GO" id="GO:0003924">
    <property type="term" value="F:GTPase activity"/>
    <property type="evidence" value="ECO:0007669"/>
    <property type="project" value="InterPro"/>
</dbReference>
<reference evidence="5" key="1">
    <citation type="submission" date="2018-06" db="EMBL/GenBank/DDBJ databases">
        <authorList>
            <person name="Zhirakovskaya E."/>
        </authorList>
    </citation>
    <scope>NUCLEOTIDE SEQUENCE</scope>
</reference>
<accession>A0A3B1BPJ9</accession>
<dbReference type="EMBL" id="UOFZ01000133">
    <property type="protein sequence ID" value="VAX13744.1"/>
    <property type="molecule type" value="Genomic_DNA"/>
</dbReference>
<dbReference type="AlphaFoldDB" id="A0A3B1BPJ9"/>
<keyword evidence="1" id="KW-0547">Nucleotide-binding</keyword>
<dbReference type="GO" id="GO:0005525">
    <property type="term" value="F:GTP binding"/>
    <property type="evidence" value="ECO:0007669"/>
    <property type="project" value="UniProtKB-KW"/>
</dbReference>
<dbReference type="PANTHER" id="PTHR32120:SF11">
    <property type="entry name" value="SMALL RIBOSOMAL SUBUNIT BIOGENESIS GTPASE RSGA 1, MITOCHONDRIAL-RELATED"/>
    <property type="match status" value="1"/>
</dbReference>
<dbReference type="SUPFAM" id="SSF52540">
    <property type="entry name" value="P-loop containing nucleoside triphosphate hydrolases"/>
    <property type="match status" value="1"/>
</dbReference>
<feature type="domain" description="CP-type G" evidence="4">
    <location>
        <begin position="86"/>
        <end position="246"/>
    </location>
</feature>
<evidence type="ECO:0000256" key="2">
    <source>
        <dbReference type="ARBA" id="ARBA00023134"/>
    </source>
</evidence>
<dbReference type="InterPro" id="IPR010914">
    <property type="entry name" value="RsgA_GTPase_dom"/>
</dbReference>
<dbReference type="InterPro" id="IPR004881">
    <property type="entry name" value="Ribosome_biogen_GTPase_RsgA"/>
</dbReference>
<evidence type="ECO:0000256" key="1">
    <source>
        <dbReference type="ARBA" id="ARBA00022741"/>
    </source>
</evidence>
<dbReference type="PROSITE" id="PS50936">
    <property type="entry name" value="ENGC_GTPASE"/>
    <property type="match status" value="1"/>
</dbReference>
<dbReference type="NCBIfam" id="TIGR00157">
    <property type="entry name" value="ribosome small subunit-dependent GTPase A"/>
    <property type="match status" value="1"/>
</dbReference>
<dbReference type="InterPro" id="IPR027417">
    <property type="entry name" value="P-loop_NTPase"/>
</dbReference>
<dbReference type="Pfam" id="PF03193">
    <property type="entry name" value="RsgA_GTPase"/>
    <property type="match status" value="1"/>
</dbReference>
<evidence type="ECO:0000313" key="5">
    <source>
        <dbReference type="EMBL" id="VAX13744.1"/>
    </source>
</evidence>
<dbReference type="Gene3D" id="2.40.50.140">
    <property type="entry name" value="Nucleic acid-binding proteins"/>
    <property type="match status" value="1"/>
</dbReference>
<organism evidence="5">
    <name type="scientific">hydrothermal vent metagenome</name>
    <dbReference type="NCBI Taxonomy" id="652676"/>
    <lineage>
        <taxon>unclassified sequences</taxon>
        <taxon>metagenomes</taxon>
        <taxon>ecological metagenomes</taxon>
    </lineage>
</organism>
<sequence>MSRRQSQPATADSRHKLPHHAGRIIAHFGKQIIIEDEHSKQHRCSARRNLPPLVCGDYISWYYPDPKSCIIHELKTRNSLLARPDGRGKQKIIAANIDQILIVCSPLPELNEGLLDRYLVAATLTGIKPLIVLNKTDLLEQKQLANYQQRLAVYQQLDYQIIYTSAHEDLAFNQLSQCLHEKTSILVGQSGVGKSSLLNRLLPDVNARIGEVSSATGKGRHTTTTARLYHLPDSASLIDSPGIREFGLWNVSPEQLAQGFPEFIAREDQCRFRDCRHRNEPGCAILEALEKEEISHARHASYLRILASLEE</sequence>
<keyword evidence="2" id="KW-0342">GTP-binding</keyword>
<dbReference type="Gene3D" id="1.10.40.50">
    <property type="entry name" value="Probable gtpase engc, domain 3"/>
    <property type="match status" value="1"/>
</dbReference>
<feature type="domain" description="EngC GTPase" evidence="3">
    <location>
        <begin position="95"/>
        <end position="244"/>
    </location>
</feature>
<dbReference type="HAMAP" id="MF_01820">
    <property type="entry name" value="GTPase_RsgA"/>
    <property type="match status" value="1"/>
</dbReference>
<evidence type="ECO:0000259" key="3">
    <source>
        <dbReference type="PROSITE" id="PS50936"/>
    </source>
</evidence>
<evidence type="ECO:0000259" key="4">
    <source>
        <dbReference type="PROSITE" id="PS51721"/>
    </source>
</evidence>
<dbReference type="PANTHER" id="PTHR32120">
    <property type="entry name" value="SMALL RIBOSOMAL SUBUNIT BIOGENESIS GTPASE RSGA"/>
    <property type="match status" value="1"/>
</dbReference>
<dbReference type="InterPro" id="IPR030378">
    <property type="entry name" value="G_CP_dom"/>
</dbReference>
<dbReference type="Gene3D" id="3.40.50.300">
    <property type="entry name" value="P-loop containing nucleotide triphosphate hydrolases"/>
    <property type="match status" value="1"/>
</dbReference>